<comment type="caution">
    <text evidence="1">The sequence shown here is derived from an EMBL/GenBank/DDBJ whole genome shotgun (WGS) entry which is preliminary data.</text>
</comment>
<dbReference type="Proteomes" id="UP000228754">
    <property type="component" value="Unassembled WGS sequence"/>
</dbReference>
<organism evidence="1 2">
    <name type="scientific">Bacillus pumilus</name>
    <name type="common">Bacillus mesentericus</name>
    <dbReference type="NCBI Taxonomy" id="1408"/>
    <lineage>
        <taxon>Bacteria</taxon>
        <taxon>Bacillati</taxon>
        <taxon>Bacillota</taxon>
        <taxon>Bacilli</taxon>
        <taxon>Bacillales</taxon>
        <taxon>Bacillaceae</taxon>
        <taxon>Bacillus</taxon>
    </lineage>
</organism>
<evidence type="ECO:0000313" key="1">
    <source>
        <dbReference type="EMBL" id="PCK18817.1"/>
    </source>
</evidence>
<protein>
    <submittedName>
        <fullName evidence="1">Uncharacterized protein</fullName>
    </submittedName>
</protein>
<name>A0A2A5IPB8_BACPU</name>
<dbReference type="AlphaFoldDB" id="A0A2A5IPB8"/>
<evidence type="ECO:0000313" key="2">
    <source>
        <dbReference type="Proteomes" id="UP000228754"/>
    </source>
</evidence>
<proteinExistence type="predicted"/>
<sequence>MRKILSVMMILSVLLGFSNFGGERVSAASNLKELEGLDIDMLDDEILKEMFNYISSNEHGKLYFDVDQARLDGKSEELLDQGKAFNDFSNSYFKFYNNSVDSDRIT</sequence>
<gene>
    <name evidence="1" type="ORF">CEY02_18160</name>
</gene>
<dbReference type="EMBL" id="NKHG01000114">
    <property type="protein sequence ID" value="PCK18817.1"/>
    <property type="molecule type" value="Genomic_DNA"/>
</dbReference>
<feature type="non-terminal residue" evidence="1">
    <location>
        <position position="106"/>
    </location>
</feature>
<accession>A0A2A5IPB8</accession>
<reference evidence="1 2" key="1">
    <citation type="submission" date="2017-06" db="EMBL/GenBank/DDBJ databases">
        <title>Draft Genome Sequence of Bacillus sp Strain 36R Isolated from saline sediment at Atanasia, Sonora, Mexico.</title>
        <authorList>
            <person name="Sanchez Diaz R."/>
            <person name="Quiroz Macias M.E."/>
            <person name="Ibarra Gamez J.C."/>
            <person name="Enciso Ibarra J."/>
            <person name="Gomez Gil B."/>
            <person name="Galaviz Silva L."/>
        </authorList>
    </citation>
    <scope>NUCLEOTIDE SEQUENCE [LARGE SCALE GENOMIC DNA]</scope>
    <source>
        <strain evidence="1 2">36R_ATNSAL</strain>
    </source>
</reference>